<gene>
    <name evidence="10" type="ORF">MNOR_LOCUS2494</name>
</gene>
<accession>A0AAV2PRG9</accession>
<dbReference type="GO" id="GO:0008270">
    <property type="term" value="F:zinc ion binding"/>
    <property type="evidence" value="ECO:0007669"/>
    <property type="project" value="UniProtKB-KW"/>
</dbReference>
<reference evidence="10 11" key="1">
    <citation type="submission" date="2024-05" db="EMBL/GenBank/DDBJ databases">
        <authorList>
            <person name="Wallberg A."/>
        </authorList>
    </citation>
    <scope>NUCLEOTIDE SEQUENCE [LARGE SCALE GENOMIC DNA]</scope>
</reference>
<sequence>MSQSGSKIQKWVIGGGGGSKVSKFEVFEQTIGVFSEITKGEVPNMSGLRCRVVRHEILVPSKQHHARHGRSASGVRQDAGETVTTTVPLRTKRVAYDENSGYISHIIHENEIVMHIQPGEYGMQMPDEPTHATLTIQATDPATKKTTTQRFNCSYEGCARTYSTQGNLRTHLKTHRGEYKFQCRAMGCGKAFLTSYSLKIHLRVHAQQKPYTCESAGCERAFTTLYRLRAHQRLHNGETFNCNENGCIRIFTTLSDLKKHQRIHTGEKPFKCNENGCGKAFTVSHHLRTHTRIHTGISMSNCI</sequence>
<dbReference type="SUPFAM" id="SSF57667">
    <property type="entry name" value="beta-beta-alpha zinc fingers"/>
    <property type="match status" value="3"/>
</dbReference>
<evidence type="ECO:0000256" key="5">
    <source>
        <dbReference type="ARBA" id="ARBA00022833"/>
    </source>
</evidence>
<feature type="domain" description="C2H2-type" evidence="9">
    <location>
        <begin position="270"/>
        <end position="299"/>
    </location>
</feature>
<dbReference type="FunFam" id="3.30.160.60:FF:000125">
    <property type="entry name" value="Putative zinc finger protein 143"/>
    <property type="match status" value="1"/>
</dbReference>
<evidence type="ECO:0000313" key="10">
    <source>
        <dbReference type="EMBL" id="CAL4062195.1"/>
    </source>
</evidence>
<dbReference type="AlphaFoldDB" id="A0AAV2PRG9"/>
<feature type="domain" description="C2H2-type" evidence="9">
    <location>
        <begin position="240"/>
        <end position="269"/>
    </location>
</feature>
<dbReference type="Gene3D" id="3.30.160.60">
    <property type="entry name" value="Classic Zinc Finger"/>
    <property type="match status" value="5"/>
</dbReference>
<proteinExistence type="predicted"/>
<evidence type="ECO:0000256" key="6">
    <source>
        <dbReference type="ARBA" id="ARBA00023242"/>
    </source>
</evidence>
<dbReference type="FunFam" id="3.30.160.60:FF:000397">
    <property type="entry name" value="Metal regulatory transcription factor 1"/>
    <property type="match status" value="1"/>
</dbReference>
<dbReference type="FunFam" id="3.30.160.60:FF:000349">
    <property type="entry name" value="metal regulatory transcription factor 1"/>
    <property type="match status" value="1"/>
</dbReference>
<dbReference type="PANTHER" id="PTHR46179:SF25">
    <property type="entry name" value="METAL RESPONSE ELEMENT-BINDING TRANSCRIPTION FACTOR-1, ISOFORM C"/>
    <property type="match status" value="1"/>
</dbReference>
<dbReference type="PROSITE" id="PS00028">
    <property type="entry name" value="ZINC_FINGER_C2H2_1"/>
    <property type="match status" value="5"/>
</dbReference>
<dbReference type="InterPro" id="IPR051061">
    <property type="entry name" value="Zinc_finger_trans_reg"/>
</dbReference>
<keyword evidence="11" id="KW-1185">Reference proteome</keyword>
<dbReference type="EMBL" id="CAXKWB010000772">
    <property type="protein sequence ID" value="CAL4062195.1"/>
    <property type="molecule type" value="Genomic_DNA"/>
</dbReference>
<evidence type="ECO:0000259" key="9">
    <source>
        <dbReference type="PROSITE" id="PS50157"/>
    </source>
</evidence>
<dbReference type="InterPro" id="IPR013087">
    <property type="entry name" value="Znf_C2H2_type"/>
</dbReference>
<dbReference type="InterPro" id="IPR036236">
    <property type="entry name" value="Znf_C2H2_sf"/>
</dbReference>
<evidence type="ECO:0000256" key="8">
    <source>
        <dbReference type="SAM" id="MobiDB-lite"/>
    </source>
</evidence>
<evidence type="ECO:0000256" key="2">
    <source>
        <dbReference type="ARBA" id="ARBA00022723"/>
    </source>
</evidence>
<evidence type="ECO:0000256" key="3">
    <source>
        <dbReference type="ARBA" id="ARBA00022737"/>
    </source>
</evidence>
<feature type="domain" description="C2H2-type" evidence="9">
    <location>
        <begin position="211"/>
        <end position="240"/>
    </location>
</feature>
<keyword evidence="3" id="KW-0677">Repeat</keyword>
<keyword evidence="4 7" id="KW-0863">Zinc-finger</keyword>
<dbReference type="GO" id="GO:0005634">
    <property type="term" value="C:nucleus"/>
    <property type="evidence" value="ECO:0007669"/>
    <property type="project" value="UniProtKB-SubCell"/>
</dbReference>
<organism evidence="10 11">
    <name type="scientific">Meganyctiphanes norvegica</name>
    <name type="common">Northern krill</name>
    <name type="synonym">Thysanopoda norvegica</name>
    <dbReference type="NCBI Taxonomy" id="48144"/>
    <lineage>
        <taxon>Eukaryota</taxon>
        <taxon>Metazoa</taxon>
        <taxon>Ecdysozoa</taxon>
        <taxon>Arthropoda</taxon>
        <taxon>Crustacea</taxon>
        <taxon>Multicrustacea</taxon>
        <taxon>Malacostraca</taxon>
        <taxon>Eumalacostraca</taxon>
        <taxon>Eucarida</taxon>
        <taxon>Euphausiacea</taxon>
        <taxon>Euphausiidae</taxon>
        <taxon>Meganyctiphanes</taxon>
    </lineage>
</organism>
<dbReference type="FunFam" id="3.30.160.60:FF:000072">
    <property type="entry name" value="zinc finger protein 143 isoform X1"/>
    <property type="match status" value="1"/>
</dbReference>
<feature type="domain" description="C2H2-type" evidence="9">
    <location>
        <begin position="151"/>
        <end position="180"/>
    </location>
</feature>
<dbReference type="PANTHER" id="PTHR46179">
    <property type="entry name" value="ZINC FINGER PROTEIN"/>
    <property type="match status" value="1"/>
</dbReference>
<dbReference type="FunFam" id="3.30.160.60:FF:001102">
    <property type="entry name" value="Transcription factor IIIA"/>
    <property type="match status" value="1"/>
</dbReference>
<evidence type="ECO:0000256" key="1">
    <source>
        <dbReference type="ARBA" id="ARBA00004123"/>
    </source>
</evidence>
<dbReference type="PROSITE" id="PS50157">
    <property type="entry name" value="ZINC_FINGER_C2H2_2"/>
    <property type="match status" value="5"/>
</dbReference>
<dbReference type="SMART" id="SM00355">
    <property type="entry name" value="ZnF_C2H2"/>
    <property type="match status" value="5"/>
</dbReference>
<keyword evidence="5" id="KW-0862">Zinc</keyword>
<evidence type="ECO:0000256" key="4">
    <source>
        <dbReference type="ARBA" id="ARBA00022771"/>
    </source>
</evidence>
<keyword evidence="2" id="KW-0479">Metal-binding</keyword>
<dbReference type="Pfam" id="PF00096">
    <property type="entry name" value="zf-C2H2"/>
    <property type="match status" value="5"/>
</dbReference>
<name>A0AAV2PRG9_MEGNR</name>
<dbReference type="GO" id="GO:0006357">
    <property type="term" value="P:regulation of transcription by RNA polymerase II"/>
    <property type="evidence" value="ECO:0007669"/>
    <property type="project" value="TreeGrafter"/>
</dbReference>
<dbReference type="Proteomes" id="UP001497623">
    <property type="component" value="Unassembled WGS sequence"/>
</dbReference>
<keyword evidence="6" id="KW-0539">Nucleus</keyword>
<feature type="non-terminal residue" evidence="10">
    <location>
        <position position="303"/>
    </location>
</feature>
<protein>
    <recommendedName>
        <fullName evidence="9">C2H2-type domain-containing protein</fullName>
    </recommendedName>
</protein>
<comment type="caution">
    <text evidence="10">The sequence shown here is derived from an EMBL/GenBank/DDBJ whole genome shotgun (WGS) entry which is preliminary data.</text>
</comment>
<feature type="domain" description="C2H2-type" evidence="9">
    <location>
        <begin position="181"/>
        <end position="210"/>
    </location>
</feature>
<comment type="subcellular location">
    <subcellularLocation>
        <location evidence="1">Nucleus</location>
    </subcellularLocation>
</comment>
<feature type="region of interest" description="Disordered" evidence="8">
    <location>
        <begin position="61"/>
        <end position="83"/>
    </location>
</feature>
<evidence type="ECO:0000256" key="7">
    <source>
        <dbReference type="PROSITE-ProRule" id="PRU00042"/>
    </source>
</evidence>
<evidence type="ECO:0000313" key="11">
    <source>
        <dbReference type="Proteomes" id="UP001497623"/>
    </source>
</evidence>